<evidence type="ECO:0000313" key="2">
    <source>
        <dbReference type="Proteomes" id="UP000652761"/>
    </source>
</evidence>
<protein>
    <submittedName>
        <fullName evidence="1">Uncharacterized protein</fullName>
    </submittedName>
</protein>
<dbReference type="EMBL" id="NMUH01000034">
    <property type="protein sequence ID" value="MQL69299.1"/>
    <property type="molecule type" value="Genomic_DNA"/>
</dbReference>
<reference evidence="1" key="1">
    <citation type="submission" date="2017-07" db="EMBL/GenBank/DDBJ databases">
        <title>Taro Niue Genome Assembly and Annotation.</title>
        <authorList>
            <person name="Atibalentja N."/>
            <person name="Keating K."/>
            <person name="Fields C.J."/>
        </authorList>
    </citation>
    <scope>NUCLEOTIDE SEQUENCE</scope>
    <source>
        <strain evidence="1">Niue_2</strain>
        <tissue evidence="1">Leaf</tissue>
    </source>
</reference>
<name>A0A843TL57_COLES</name>
<dbReference type="Proteomes" id="UP000652761">
    <property type="component" value="Unassembled WGS sequence"/>
</dbReference>
<accession>A0A843TL57</accession>
<gene>
    <name evidence="1" type="ORF">Taro_001583</name>
</gene>
<sequence>MDMCHVGHRMETCRVGHQKEMCHVGHGGETCQAWNNGKMCHEGHRRESKEYKKGSDAQYKRMDCTINENKMPPVGRECGEPRGRYFLINFAQWADGLALLGEFERLSMIGGLLTSVGVSTSSGMIGIDLEGLLMAMIGGEDSHSVNLFKCLHPFCWMGVDMVGVMGGCMASGDAMGMKGKICSGLVANGVGEMGGVMIGVMVGGGLIMEGLVNVDGNPEPQAVEEVGIVVVVVVEVRESAWELEQVQRRAHELLLEWGHRRAQLEVVESGGDESVDALVAACCEEHFGVEWVAAGQMREYMGGYVAKSPEYTKAGAWEKEKEGESHP</sequence>
<comment type="caution">
    <text evidence="1">The sequence shown here is derived from an EMBL/GenBank/DDBJ whole genome shotgun (WGS) entry which is preliminary data.</text>
</comment>
<keyword evidence="2" id="KW-1185">Reference proteome</keyword>
<evidence type="ECO:0000313" key="1">
    <source>
        <dbReference type="EMBL" id="MQL69299.1"/>
    </source>
</evidence>
<organism evidence="1 2">
    <name type="scientific">Colocasia esculenta</name>
    <name type="common">Wild taro</name>
    <name type="synonym">Arum esculentum</name>
    <dbReference type="NCBI Taxonomy" id="4460"/>
    <lineage>
        <taxon>Eukaryota</taxon>
        <taxon>Viridiplantae</taxon>
        <taxon>Streptophyta</taxon>
        <taxon>Embryophyta</taxon>
        <taxon>Tracheophyta</taxon>
        <taxon>Spermatophyta</taxon>
        <taxon>Magnoliopsida</taxon>
        <taxon>Liliopsida</taxon>
        <taxon>Araceae</taxon>
        <taxon>Aroideae</taxon>
        <taxon>Colocasieae</taxon>
        <taxon>Colocasia</taxon>
    </lineage>
</organism>
<proteinExistence type="predicted"/>
<dbReference type="AlphaFoldDB" id="A0A843TL57"/>